<dbReference type="PROSITE" id="PS51866">
    <property type="entry name" value="MOP"/>
    <property type="match status" value="1"/>
</dbReference>
<dbReference type="InterPro" id="IPR017871">
    <property type="entry name" value="ABC_transporter-like_CS"/>
</dbReference>
<dbReference type="SMART" id="SM00382">
    <property type="entry name" value="AAA"/>
    <property type="match status" value="1"/>
</dbReference>
<feature type="domain" description="Mop" evidence="8">
    <location>
        <begin position="303"/>
        <end position="383"/>
    </location>
</feature>
<evidence type="ECO:0000256" key="4">
    <source>
        <dbReference type="ARBA" id="ARBA00022840"/>
    </source>
</evidence>
<keyword evidence="10" id="KW-1185">Reference proteome</keyword>
<keyword evidence="3" id="KW-0547">Nucleotide-binding</keyword>
<evidence type="ECO:0000256" key="3">
    <source>
        <dbReference type="ARBA" id="ARBA00022741"/>
    </source>
</evidence>
<evidence type="ECO:0000259" key="8">
    <source>
        <dbReference type="PROSITE" id="PS51866"/>
    </source>
</evidence>
<evidence type="ECO:0000256" key="1">
    <source>
        <dbReference type="ARBA" id="ARBA00022448"/>
    </source>
</evidence>
<dbReference type="RefSeq" id="WP_129891077.1">
    <property type="nucleotide sequence ID" value="NZ_CP035758.1"/>
</dbReference>
<dbReference type="FunFam" id="3.40.50.300:FF:000425">
    <property type="entry name" value="Probable ABC transporter, ATP-binding subunit"/>
    <property type="match status" value="1"/>
</dbReference>
<dbReference type="PROSITE" id="PS00211">
    <property type="entry name" value="ABC_TRANSPORTER_1"/>
    <property type="match status" value="1"/>
</dbReference>
<dbReference type="GO" id="GO:0015418">
    <property type="term" value="F:ABC-type quaternary ammonium compound transporting activity"/>
    <property type="evidence" value="ECO:0007669"/>
    <property type="project" value="UniProtKB-EC"/>
</dbReference>
<dbReference type="PROSITE" id="PS50893">
    <property type="entry name" value="ABC_TRANSPORTER_2"/>
    <property type="match status" value="1"/>
</dbReference>
<dbReference type="Pfam" id="PF03459">
    <property type="entry name" value="TOBE"/>
    <property type="match status" value="1"/>
</dbReference>
<dbReference type="InterPro" id="IPR050093">
    <property type="entry name" value="ABC_SmlMolc_Importer"/>
</dbReference>
<dbReference type="PANTHER" id="PTHR42781:SF4">
    <property type="entry name" value="SPERMIDINE_PUTRESCINE IMPORT ATP-BINDING PROTEIN POTA"/>
    <property type="match status" value="1"/>
</dbReference>
<dbReference type="PANTHER" id="PTHR42781">
    <property type="entry name" value="SPERMIDINE/PUTRESCINE IMPORT ATP-BINDING PROTEIN POTA"/>
    <property type="match status" value="1"/>
</dbReference>
<dbReference type="GO" id="GO:0015689">
    <property type="term" value="P:molybdate ion transport"/>
    <property type="evidence" value="ECO:0007669"/>
    <property type="project" value="InterPro"/>
</dbReference>
<gene>
    <name evidence="9" type="ORF">EPA93_30125</name>
</gene>
<dbReference type="InterPro" id="IPR003439">
    <property type="entry name" value="ABC_transporter-like_ATP-bd"/>
</dbReference>
<dbReference type="AlphaFoldDB" id="A0A4V0YZK2"/>
<dbReference type="KEGG" id="kbs:EPA93_30125"/>
<name>A0A4V0YZK2_KTERU</name>
<dbReference type="SUPFAM" id="SSF52540">
    <property type="entry name" value="P-loop containing nucleoside triphosphate hydrolases"/>
    <property type="match status" value="1"/>
</dbReference>
<dbReference type="Gene3D" id="3.40.50.300">
    <property type="entry name" value="P-loop containing nucleotide triphosphate hydrolases"/>
    <property type="match status" value="1"/>
</dbReference>
<dbReference type="InterPro" id="IPR004606">
    <property type="entry name" value="Mop_domain"/>
</dbReference>
<dbReference type="SUPFAM" id="SSF50331">
    <property type="entry name" value="MOP-like"/>
    <property type="match status" value="1"/>
</dbReference>
<dbReference type="InterPro" id="IPR003593">
    <property type="entry name" value="AAA+_ATPase"/>
</dbReference>
<keyword evidence="2 6" id="KW-0500">Molybdenum</keyword>
<evidence type="ECO:0000313" key="9">
    <source>
        <dbReference type="EMBL" id="QBD80011.1"/>
    </source>
</evidence>
<dbReference type="InterPro" id="IPR027417">
    <property type="entry name" value="P-loop_NTPase"/>
</dbReference>
<protein>
    <recommendedName>
        <fullName evidence="5">ABC-type quaternary amine transporter</fullName>
        <ecNumber evidence="5">7.6.2.9</ecNumber>
    </recommendedName>
</protein>
<dbReference type="EC" id="7.6.2.9" evidence="5"/>
<evidence type="ECO:0000256" key="2">
    <source>
        <dbReference type="ARBA" id="ARBA00022505"/>
    </source>
</evidence>
<dbReference type="GO" id="GO:0005524">
    <property type="term" value="F:ATP binding"/>
    <property type="evidence" value="ECO:0007669"/>
    <property type="project" value="UniProtKB-KW"/>
</dbReference>
<evidence type="ECO:0000313" key="10">
    <source>
        <dbReference type="Proteomes" id="UP000290365"/>
    </source>
</evidence>
<accession>A0A4V0YZK2</accession>
<dbReference type="EMBL" id="CP035758">
    <property type="protein sequence ID" value="QBD80011.1"/>
    <property type="molecule type" value="Genomic_DNA"/>
</dbReference>
<dbReference type="Proteomes" id="UP000290365">
    <property type="component" value="Chromosome"/>
</dbReference>
<dbReference type="Gene3D" id="2.40.50.100">
    <property type="match status" value="1"/>
</dbReference>
<organism evidence="9 10">
    <name type="scientific">Ktedonosporobacter rubrisoli</name>
    <dbReference type="NCBI Taxonomy" id="2509675"/>
    <lineage>
        <taxon>Bacteria</taxon>
        <taxon>Bacillati</taxon>
        <taxon>Chloroflexota</taxon>
        <taxon>Ktedonobacteria</taxon>
        <taxon>Ktedonobacterales</taxon>
        <taxon>Ktedonosporobacteraceae</taxon>
        <taxon>Ktedonosporobacter</taxon>
    </lineage>
</organism>
<evidence type="ECO:0000259" key="7">
    <source>
        <dbReference type="PROSITE" id="PS50893"/>
    </source>
</evidence>
<proteinExistence type="predicted"/>
<evidence type="ECO:0000256" key="5">
    <source>
        <dbReference type="ARBA" id="ARBA00066388"/>
    </source>
</evidence>
<keyword evidence="4 9" id="KW-0067">ATP-binding</keyword>
<evidence type="ECO:0000256" key="6">
    <source>
        <dbReference type="PROSITE-ProRule" id="PRU01213"/>
    </source>
</evidence>
<feature type="domain" description="ABC transporter" evidence="7">
    <location>
        <begin position="8"/>
        <end position="235"/>
    </location>
</feature>
<dbReference type="GO" id="GO:0016887">
    <property type="term" value="F:ATP hydrolysis activity"/>
    <property type="evidence" value="ECO:0007669"/>
    <property type="project" value="InterPro"/>
</dbReference>
<dbReference type="InterPro" id="IPR008995">
    <property type="entry name" value="Mo/tungstate-bd_C_term_dom"/>
</dbReference>
<dbReference type="InterPro" id="IPR005116">
    <property type="entry name" value="Transp-assoc_OB_typ1"/>
</dbReference>
<dbReference type="Pfam" id="PF00005">
    <property type="entry name" value="ABC_tran"/>
    <property type="match status" value="1"/>
</dbReference>
<dbReference type="OrthoDB" id="9778160at2"/>
<reference evidence="9 10" key="1">
    <citation type="submission" date="2019-01" db="EMBL/GenBank/DDBJ databases">
        <title>Ktedonosporobacter rubrisoli SCAWS-G2.</title>
        <authorList>
            <person name="Huang Y."/>
            <person name="Yan B."/>
        </authorList>
    </citation>
    <scope>NUCLEOTIDE SEQUENCE [LARGE SCALE GENOMIC DNA]</scope>
    <source>
        <strain evidence="9 10">SCAWS-G2</strain>
    </source>
</reference>
<sequence>MLHVGLDTHLNTFHLALDFTAEKGKTTVLLGESGAGKSTVLRLLAGLLHPQRGRIALGETIYFDSELHIAVPPQERPFGYVFQDYVLFPHLSVFENVAFGLRAQHLQRKLIQQRVGEALERVHLPGMDQRRPSQLSGGQQQRVAIARALALQPQLLLLDEPLSALDVQTRREVRHELRRILSELGITTLMVTHQYLEALLFGHHILVLDHGEIIQEGEQRDLLAYPRSSYVAELVGVNFFHGPIVRYENGTMCVIRLHDGLEGGEVVAALKEMGSAEEVPAVGEEAYIVVNPHSVTLYQAAPESSARNVFHGRIVQMLRLGPGSGSAEDEEGTTRVSILLDGASAQMSPLTAEITAASARRMELSEGKSIYAAFKATEARAYT</sequence>
<keyword evidence="1" id="KW-0813">Transport</keyword>